<proteinExistence type="inferred from homology"/>
<evidence type="ECO:0000259" key="4">
    <source>
        <dbReference type="Pfam" id="PF05057"/>
    </source>
</evidence>
<dbReference type="Pfam" id="PF05057">
    <property type="entry name" value="DUF676"/>
    <property type="match status" value="1"/>
</dbReference>
<dbReference type="Gene3D" id="3.40.50.1820">
    <property type="entry name" value="alpha/beta hydrolase"/>
    <property type="match status" value="1"/>
</dbReference>
<dbReference type="InterPro" id="IPR029058">
    <property type="entry name" value="AB_hydrolase_fold"/>
</dbReference>
<dbReference type="PANTHER" id="PTHR47842:SF1">
    <property type="entry name" value="DUF676 DOMAIN-CONTAINING PROTEIN"/>
    <property type="match status" value="1"/>
</dbReference>
<comment type="catalytic activity">
    <reaction evidence="2">
        <text>a diacylglycerol + H2O = a monoacylglycerol + a fatty acid + H(+)</text>
        <dbReference type="Rhea" id="RHEA:32731"/>
        <dbReference type="ChEBI" id="CHEBI:15377"/>
        <dbReference type="ChEBI" id="CHEBI:15378"/>
        <dbReference type="ChEBI" id="CHEBI:17408"/>
        <dbReference type="ChEBI" id="CHEBI:18035"/>
        <dbReference type="ChEBI" id="CHEBI:28868"/>
    </reaction>
</comment>
<evidence type="ECO:0000256" key="1">
    <source>
        <dbReference type="ARBA" id="ARBA00007920"/>
    </source>
</evidence>
<name>A0AAF0E9Q2_9BASI</name>
<comment type="catalytic activity">
    <reaction evidence="3">
        <text>a monoacylglycerol + H2O = glycerol + a fatty acid + H(+)</text>
        <dbReference type="Rhea" id="RHEA:15245"/>
        <dbReference type="ChEBI" id="CHEBI:15377"/>
        <dbReference type="ChEBI" id="CHEBI:15378"/>
        <dbReference type="ChEBI" id="CHEBI:17408"/>
        <dbReference type="ChEBI" id="CHEBI:17754"/>
        <dbReference type="ChEBI" id="CHEBI:28868"/>
    </reaction>
</comment>
<accession>A0AAF0E9Q2</accession>
<feature type="domain" description="DUF676" evidence="4">
    <location>
        <begin position="11"/>
        <end position="135"/>
    </location>
</feature>
<dbReference type="EMBL" id="CP119901">
    <property type="protein sequence ID" value="WFD22362.1"/>
    <property type="molecule type" value="Genomic_DNA"/>
</dbReference>
<keyword evidence="6" id="KW-1185">Reference proteome</keyword>
<evidence type="ECO:0000256" key="2">
    <source>
        <dbReference type="ARBA" id="ARBA00047591"/>
    </source>
</evidence>
<organism evidence="5 6">
    <name type="scientific">Malassezia equina</name>
    <dbReference type="NCBI Taxonomy" id="1381935"/>
    <lineage>
        <taxon>Eukaryota</taxon>
        <taxon>Fungi</taxon>
        <taxon>Dikarya</taxon>
        <taxon>Basidiomycota</taxon>
        <taxon>Ustilaginomycotina</taxon>
        <taxon>Malasseziomycetes</taxon>
        <taxon>Malasseziales</taxon>
        <taxon>Malasseziaceae</taxon>
        <taxon>Malassezia</taxon>
    </lineage>
</organism>
<evidence type="ECO:0000313" key="5">
    <source>
        <dbReference type="EMBL" id="WFD22362.1"/>
    </source>
</evidence>
<dbReference type="SUPFAM" id="SSF53474">
    <property type="entry name" value="alpha/beta-Hydrolases"/>
    <property type="match status" value="1"/>
</dbReference>
<reference evidence="5" key="1">
    <citation type="submission" date="2023-03" db="EMBL/GenBank/DDBJ databases">
        <title>Mating type loci evolution in Malassezia.</title>
        <authorList>
            <person name="Coelho M.A."/>
        </authorList>
    </citation>
    <scope>NUCLEOTIDE SEQUENCE</scope>
    <source>
        <strain evidence="5">CBS 12830</strain>
    </source>
</reference>
<gene>
    <name evidence="5" type="ORF">MEQU1_001032</name>
</gene>
<dbReference type="PANTHER" id="PTHR47842">
    <property type="entry name" value="EXPRESSED PROTEIN"/>
    <property type="match status" value="1"/>
</dbReference>
<dbReference type="Proteomes" id="UP001214415">
    <property type="component" value="Chromosome 2"/>
</dbReference>
<evidence type="ECO:0000313" key="6">
    <source>
        <dbReference type="Proteomes" id="UP001214415"/>
    </source>
</evidence>
<dbReference type="AlphaFoldDB" id="A0AAF0E9Q2"/>
<sequence length="339" mass="36852">MTPAPVADEFLLVFVHGFKGSAEHTFLSYPERLRHILVETYPQGTVTSLVYPTYETRGSLQDAVDGLLSWLTSEVAQRESSHRAHCVVALCGHSMGGLVCMDAALTLRKNTPPGQPMWPHVGGILAYDTPFLGVHPYVFKHQLSTYHGYVDAALKVGAVLAPIGGSLASMLMPARHRETPTSSRLSAASWVGLGTAAATAVGTAAVAALTQKDPMYEAYRWISEHASFVQHLWDERGMQCRLQDVEVPFHCFYTRLPGTPPRTFIVVPPASADYARHFTPLDTQSADEVTAHMHMFSLSTNSSYLPMGTASAALLAEWLPQAGRAPAFHASIPKAEPLD</sequence>
<evidence type="ECO:0000256" key="3">
    <source>
        <dbReference type="ARBA" id="ARBA00048461"/>
    </source>
</evidence>
<protein>
    <recommendedName>
        <fullName evidence="4">DUF676 domain-containing protein</fullName>
    </recommendedName>
</protein>
<dbReference type="InterPro" id="IPR007751">
    <property type="entry name" value="DUF676_lipase-like"/>
</dbReference>
<comment type="similarity">
    <text evidence="1">Belongs to the putative lipase ROG1 family.</text>
</comment>